<keyword evidence="1" id="KW-1133">Transmembrane helix</keyword>
<gene>
    <name evidence="7" type="ORF">A6E75_09050</name>
    <name evidence="6" type="ORF">BGP46_16410</name>
    <name evidence="3" type="ORF">C3N96_16035</name>
    <name evidence="8" type="ORF">CGD37_14155</name>
    <name evidence="5" type="ORF">D4F32_18360</name>
    <name evidence="4" type="ORF">DQ894_19000</name>
    <name evidence="10" type="ORF">E4904_18560</name>
    <name evidence="9" type="ORF">G3454_003604</name>
</gene>
<dbReference type="GO" id="GO:0016747">
    <property type="term" value="F:acyltransferase activity, transferring groups other than amino-acyl groups"/>
    <property type="evidence" value="ECO:0007669"/>
    <property type="project" value="InterPro"/>
</dbReference>
<evidence type="ECO:0000256" key="1">
    <source>
        <dbReference type="SAM" id="Phobius"/>
    </source>
</evidence>
<feature type="transmembrane region" description="Helical" evidence="1">
    <location>
        <begin position="38"/>
        <end position="60"/>
    </location>
</feature>
<dbReference type="InterPro" id="IPR052734">
    <property type="entry name" value="Nod_factor_acetyltransferase"/>
</dbReference>
<dbReference type="EMBL" id="AAKOHZ010000015">
    <property type="protein sequence ID" value="ECT9249662.1"/>
    <property type="molecule type" value="Genomic_DNA"/>
</dbReference>
<evidence type="ECO:0000313" key="11">
    <source>
        <dbReference type="Proteomes" id="UP000323452"/>
    </source>
</evidence>
<dbReference type="EMBL" id="AAKNKP010000007">
    <property type="protein sequence ID" value="ECT6424644.1"/>
    <property type="molecule type" value="Genomic_DNA"/>
</dbReference>
<keyword evidence="1" id="KW-0472">Membrane</keyword>
<evidence type="ECO:0000259" key="2">
    <source>
        <dbReference type="Pfam" id="PF01757"/>
    </source>
</evidence>
<keyword evidence="9" id="KW-0808">Transferase</keyword>
<dbReference type="EMBL" id="AAHNXN010000025">
    <property type="protein sequence ID" value="EBY3766560.1"/>
    <property type="molecule type" value="Genomic_DNA"/>
</dbReference>
<feature type="transmembrane region" description="Helical" evidence="1">
    <location>
        <begin position="174"/>
        <end position="192"/>
    </location>
</feature>
<feature type="transmembrane region" description="Helical" evidence="1">
    <location>
        <begin position="142"/>
        <end position="162"/>
    </location>
</feature>
<dbReference type="InterPro" id="IPR002656">
    <property type="entry name" value="Acyl_transf_3_dom"/>
</dbReference>
<feature type="transmembrane region" description="Helical" evidence="1">
    <location>
        <begin position="72"/>
        <end position="91"/>
    </location>
</feature>
<dbReference type="EMBL" id="SRAQ01000013">
    <property type="protein sequence ID" value="KAA7280889.1"/>
    <property type="molecule type" value="Genomic_DNA"/>
</dbReference>
<feature type="transmembrane region" description="Helical" evidence="1">
    <location>
        <begin position="233"/>
        <end position="252"/>
    </location>
</feature>
<dbReference type="EMBL" id="AAHHQO010000016">
    <property type="protein sequence ID" value="EBW1954354.1"/>
    <property type="molecule type" value="Genomic_DNA"/>
</dbReference>
<name>A0A2T9Q7E7_SALET</name>
<dbReference type="Pfam" id="PF01757">
    <property type="entry name" value="Acyl_transf_3"/>
    <property type="match status" value="1"/>
</dbReference>
<evidence type="ECO:0000313" key="8">
    <source>
        <dbReference type="EMBL" id="ECT9249662.1"/>
    </source>
</evidence>
<reference evidence="3" key="4">
    <citation type="submission" date="2018-07" db="EMBL/GenBank/DDBJ databases">
        <authorList>
            <person name="Ashton P.M."/>
            <person name="Dallman T."/>
            <person name="Nair S."/>
            <person name="De Pinna E."/>
            <person name="Peters T."/>
            <person name="Grant K."/>
        </authorList>
    </citation>
    <scope>NUCLEOTIDE SEQUENCE</scope>
    <source>
        <strain evidence="3">449466</strain>
        <strain evidence="4">532482</strain>
        <strain evidence="5">579255</strain>
    </source>
</reference>
<feature type="transmembrane region" description="Helical" evidence="1">
    <location>
        <begin position="300"/>
        <end position="318"/>
    </location>
</feature>
<protein>
    <submittedName>
        <fullName evidence="9">Acyltransferase family protein</fullName>
    </submittedName>
</protein>
<reference evidence="8" key="2">
    <citation type="submission" date="2018-07" db="EMBL/GenBank/DDBJ databases">
        <authorList>
            <consortium name="NARMS: The National Antimicrobial Resistance Monitoring System"/>
        </authorList>
    </citation>
    <scope>NUCLEOTIDE SEQUENCE</scope>
    <source>
        <strain evidence="7">FSIS1606185</strain>
        <strain evidence="6">FSIS1607449</strain>
        <strain evidence="8">FSIS1702211</strain>
    </source>
</reference>
<dbReference type="RefSeq" id="WP_023893337.1">
    <property type="nucleotide sequence ID" value="NZ_CP008925.1"/>
</dbReference>
<keyword evidence="9" id="KW-0012">Acyltransferase</keyword>
<evidence type="ECO:0000313" key="4">
    <source>
        <dbReference type="EMBL" id="EBX1654294.1"/>
    </source>
</evidence>
<dbReference type="Proteomes" id="UP000323452">
    <property type="component" value="Unassembled WGS sequence"/>
</dbReference>
<keyword evidence="1" id="KW-0812">Transmembrane</keyword>
<feature type="transmembrane region" description="Helical" evidence="1">
    <location>
        <begin position="273"/>
        <end position="294"/>
    </location>
</feature>
<reference evidence="10" key="6">
    <citation type="submission" date="2019-03" db="EMBL/GenBank/DDBJ databases">
        <authorList>
            <person name="Levent G."/>
            <person name="Schlochtermeier A."/>
            <person name="Ives S.E."/>
            <person name="Norman K.N."/>
            <person name="Lawhon S.D."/>
            <person name="Loneragan G.H."/>
            <person name="Anderson R.C."/>
            <person name="Scott H.M."/>
        </authorList>
    </citation>
    <scope>NUCLEOTIDE SEQUENCE</scope>
    <source>
        <strain evidence="10">ME2L-19-234</strain>
    </source>
</reference>
<dbReference type="PANTHER" id="PTHR37312">
    <property type="entry name" value="MEMBRANE-BOUND ACYLTRANSFERASE YKRP-RELATED"/>
    <property type="match status" value="1"/>
</dbReference>
<evidence type="ECO:0000313" key="3">
    <source>
        <dbReference type="EMBL" id="EBW1954354.1"/>
    </source>
</evidence>
<feature type="transmembrane region" description="Helical" evidence="1">
    <location>
        <begin position="204"/>
        <end position="227"/>
    </location>
</feature>
<evidence type="ECO:0000313" key="6">
    <source>
        <dbReference type="EMBL" id="ECS5570737.1"/>
    </source>
</evidence>
<evidence type="ECO:0000313" key="10">
    <source>
        <dbReference type="EMBL" id="KAA7280889.1"/>
    </source>
</evidence>
<dbReference type="EMBL" id="DAAROJ010000020">
    <property type="protein sequence ID" value="HAE3196396.1"/>
    <property type="molecule type" value="Genomic_DNA"/>
</dbReference>
<dbReference type="AlphaFoldDB" id="A0A2T9Q7E7"/>
<reference evidence="9" key="3">
    <citation type="submission" date="2018-07" db="EMBL/GenBank/DDBJ databases">
        <authorList>
            <consortium name="NCBI Pathogen Detection Project"/>
        </authorList>
    </citation>
    <scope>NUCLEOTIDE SEQUENCE</scope>
    <source>
        <strain evidence="9">11-0573</strain>
    </source>
</reference>
<reference evidence="9" key="1">
    <citation type="journal article" date="2018" name="Genome Biol.">
        <title>SKESA: strategic k-mer extension for scrupulous assemblies.</title>
        <authorList>
            <person name="Souvorov A."/>
            <person name="Agarwala R."/>
            <person name="Lipman D.J."/>
        </authorList>
    </citation>
    <scope>NUCLEOTIDE SEQUENCE</scope>
    <source>
        <strain evidence="9">11-0573</strain>
    </source>
</reference>
<dbReference type="EMBL" id="AAHKKG010000025">
    <property type="protein sequence ID" value="EBX1654294.1"/>
    <property type="molecule type" value="Genomic_DNA"/>
</dbReference>
<comment type="caution">
    <text evidence="8">The sequence shown here is derived from an EMBL/GenBank/DDBJ whole genome shotgun (WGS) entry which is preliminary data.</text>
</comment>
<sequence length="335" mass="38913">MKKRNNTLDVARGISILSMVGLHSHLSDGFYYPIAHNIFVKFLMLYLVPFFFFISGVFYRNDSYKKLIFEKFSTIIKPVLFTVVFYNILFWDNDWYSIYCDIYGIFQFPLYALWFMPTLLTTILVCSVIIKTECKNIQSLSVILVLVAMTSYNGLIAMLGGANSDVFVNARFPFTAESLIFTIPIFMCGYYFRNNVMNFEVSIICLLSYIMLILFFVLKLGVVINIGSFVFKPYFICLVSSFFAIYILLCVSEIFQKIIFVSSFLRLCGRDSLYIALFHGPLLFYFGKIINYFHSFGLPMIIRDLIVFALSVTMPLFFKKILALNKISKWMFAIR</sequence>
<evidence type="ECO:0000313" key="5">
    <source>
        <dbReference type="EMBL" id="EBY3766560.1"/>
    </source>
</evidence>
<reference evidence="10 11" key="5">
    <citation type="journal article" date="2019" name="Proc. Natl. Acad. Sci. U.S.A.">
        <title>Microbiome composition shapes rapid genomic adaptation of Drosophila melanogaster.</title>
        <authorList>
            <person name="Rudman S.M."/>
            <person name="Greenblum S."/>
            <person name="Hughes R.C."/>
            <person name="Rajpurohit S."/>
            <person name="Kiratli O."/>
            <person name="Lowder D.B."/>
            <person name="Lemmon S.G."/>
            <person name="Petrov D.A."/>
            <person name="Chaston J.M."/>
            <person name="Schmidt P."/>
        </authorList>
    </citation>
    <scope>NUCLEOTIDE SEQUENCE [LARGE SCALE GENOMIC DNA]</scope>
    <source>
        <strain evidence="10 11">ME2L-19-234</strain>
    </source>
</reference>
<evidence type="ECO:0000313" key="9">
    <source>
        <dbReference type="EMBL" id="HAE3196396.1"/>
    </source>
</evidence>
<accession>A0A2T9Q7E7</accession>
<feature type="transmembrane region" description="Helical" evidence="1">
    <location>
        <begin position="7"/>
        <end position="26"/>
    </location>
</feature>
<dbReference type="EMBL" id="AAKJYZ010000015">
    <property type="protein sequence ID" value="ECS5570737.1"/>
    <property type="molecule type" value="Genomic_DNA"/>
</dbReference>
<proteinExistence type="predicted"/>
<feature type="transmembrane region" description="Helical" evidence="1">
    <location>
        <begin position="111"/>
        <end position="130"/>
    </location>
</feature>
<evidence type="ECO:0000313" key="7">
    <source>
        <dbReference type="EMBL" id="ECT6424644.1"/>
    </source>
</evidence>
<feature type="domain" description="Acyltransferase 3" evidence="2">
    <location>
        <begin position="6"/>
        <end position="315"/>
    </location>
</feature>
<dbReference type="PANTHER" id="PTHR37312:SF1">
    <property type="entry name" value="MEMBRANE-BOUND ACYLTRANSFERASE YKRP-RELATED"/>
    <property type="match status" value="1"/>
</dbReference>
<organism evidence="8">
    <name type="scientific">Salmonella enterica subsp. enterica serovar Cerro</name>
    <dbReference type="NCBI Taxonomy" id="340188"/>
    <lineage>
        <taxon>Bacteria</taxon>
        <taxon>Pseudomonadati</taxon>
        <taxon>Pseudomonadota</taxon>
        <taxon>Gammaproteobacteria</taxon>
        <taxon>Enterobacterales</taxon>
        <taxon>Enterobacteriaceae</taxon>
        <taxon>Salmonella</taxon>
    </lineage>
</organism>